<name>A0A422N404_TRYRA</name>
<feature type="signal peptide" evidence="1">
    <location>
        <begin position="1"/>
        <end position="30"/>
    </location>
</feature>
<dbReference type="Proteomes" id="UP000283634">
    <property type="component" value="Unassembled WGS sequence"/>
</dbReference>
<dbReference type="AlphaFoldDB" id="A0A422N404"/>
<comment type="caution">
    <text evidence="2">The sequence shown here is derived from an EMBL/GenBank/DDBJ whole genome shotgun (WGS) entry which is preliminary data.</text>
</comment>
<evidence type="ECO:0000256" key="1">
    <source>
        <dbReference type="SAM" id="SignalP"/>
    </source>
</evidence>
<keyword evidence="3" id="KW-1185">Reference proteome</keyword>
<sequence length="149" mass="15380">MHHPTRPREWSTGGAACWALGATLVTGSSAHLIGVTGFGNPPLAGSTTGGAAPTTIPLTATSATSGVSVTSVECSVWDGGRAPRLLRGSRRFFSDKPADDGNGVGEAKVYSKLHEVPPPPPRTFRLQRGGCCRGQYRRGGAASLHCQLG</sequence>
<accession>A0A422N404</accession>
<reference evidence="2 3" key="1">
    <citation type="journal article" date="2018" name="BMC Genomics">
        <title>Genomic comparison of Trypanosoma conorhini and Trypanosoma rangeli to Trypanosoma cruzi strains of high and low virulence.</title>
        <authorList>
            <person name="Bradwell K.R."/>
            <person name="Koparde V.N."/>
            <person name="Matveyev A.V."/>
            <person name="Serrano M.G."/>
            <person name="Alves J.M."/>
            <person name="Parikh H."/>
            <person name="Huang B."/>
            <person name="Lee V."/>
            <person name="Espinosa-Alvarez O."/>
            <person name="Ortiz P.A."/>
            <person name="Costa-Martins A.G."/>
            <person name="Teixeira M.M."/>
            <person name="Buck G.A."/>
        </authorList>
    </citation>
    <scope>NUCLEOTIDE SEQUENCE [LARGE SCALE GENOMIC DNA]</scope>
    <source>
        <strain evidence="2 3">AM80</strain>
    </source>
</reference>
<organism evidence="2 3">
    <name type="scientific">Trypanosoma rangeli</name>
    <dbReference type="NCBI Taxonomy" id="5698"/>
    <lineage>
        <taxon>Eukaryota</taxon>
        <taxon>Discoba</taxon>
        <taxon>Euglenozoa</taxon>
        <taxon>Kinetoplastea</taxon>
        <taxon>Metakinetoplastina</taxon>
        <taxon>Trypanosomatida</taxon>
        <taxon>Trypanosomatidae</taxon>
        <taxon>Trypanosoma</taxon>
        <taxon>Herpetosoma</taxon>
    </lineage>
</organism>
<dbReference type="GeneID" id="40331687"/>
<proteinExistence type="predicted"/>
<dbReference type="EMBL" id="MKGL01000339">
    <property type="protein sequence ID" value="RNF00198.1"/>
    <property type="molecule type" value="Genomic_DNA"/>
</dbReference>
<evidence type="ECO:0000313" key="2">
    <source>
        <dbReference type="EMBL" id="RNF00198.1"/>
    </source>
</evidence>
<gene>
    <name evidence="2" type="ORF">TraAM80_07754</name>
</gene>
<evidence type="ECO:0000313" key="3">
    <source>
        <dbReference type="Proteomes" id="UP000283634"/>
    </source>
</evidence>
<keyword evidence="1" id="KW-0732">Signal</keyword>
<protein>
    <submittedName>
        <fullName evidence="2">Uncharacterized protein</fullName>
    </submittedName>
</protein>
<dbReference type="RefSeq" id="XP_029235628.1">
    <property type="nucleotide sequence ID" value="XM_029384533.1"/>
</dbReference>
<feature type="chain" id="PRO_5019562059" evidence="1">
    <location>
        <begin position="31"/>
        <end position="149"/>
    </location>
</feature>